<feature type="domain" description="Glycosyltransferase 2-like" evidence="1">
    <location>
        <begin position="8"/>
        <end position="130"/>
    </location>
</feature>
<dbReference type="SUPFAM" id="SSF53448">
    <property type="entry name" value="Nucleotide-diphospho-sugar transferases"/>
    <property type="match status" value="1"/>
</dbReference>
<dbReference type="PANTHER" id="PTHR22916">
    <property type="entry name" value="GLYCOSYLTRANSFERASE"/>
    <property type="match status" value="1"/>
</dbReference>
<dbReference type="Gene3D" id="3.90.550.10">
    <property type="entry name" value="Spore Coat Polysaccharide Biosynthesis Protein SpsA, Chain A"/>
    <property type="match status" value="1"/>
</dbReference>
<dbReference type="AlphaFoldDB" id="A0A1Y3UDL7"/>
<comment type="caution">
    <text evidence="2">The sequence shown here is derived from an EMBL/GenBank/DDBJ whole genome shotgun (WGS) entry which is preliminary data.</text>
</comment>
<evidence type="ECO:0000313" key="2">
    <source>
        <dbReference type="EMBL" id="OUN46864.1"/>
    </source>
</evidence>
<dbReference type="EMBL" id="NFHN01000026">
    <property type="protein sequence ID" value="OUN46864.1"/>
    <property type="molecule type" value="Genomic_DNA"/>
</dbReference>
<organism evidence="2 3">
    <name type="scientific">Limosilactobacillus reuteri</name>
    <name type="common">Lactobacillus reuteri</name>
    <dbReference type="NCBI Taxonomy" id="1598"/>
    <lineage>
        <taxon>Bacteria</taxon>
        <taxon>Bacillati</taxon>
        <taxon>Bacillota</taxon>
        <taxon>Bacilli</taxon>
        <taxon>Lactobacillales</taxon>
        <taxon>Lactobacillaceae</taxon>
        <taxon>Limosilactobacillus</taxon>
    </lineage>
</organism>
<gene>
    <name evidence="2" type="ORF">B5G22_07130</name>
</gene>
<dbReference type="CDD" id="cd00761">
    <property type="entry name" value="Glyco_tranf_GTA_type"/>
    <property type="match status" value="1"/>
</dbReference>
<protein>
    <recommendedName>
        <fullName evidence="1">Glycosyltransferase 2-like domain-containing protein</fullName>
    </recommendedName>
</protein>
<dbReference type="InterPro" id="IPR001173">
    <property type="entry name" value="Glyco_trans_2-like"/>
</dbReference>
<sequence length="333" mass="38578">MNNKILTISVAAYNVENTLDKTLASFNDQRVKDDIEVLIIDDGSKDNTKNIALKYETIDPGTFKYVPKNNGGHGSTINKGIELASGKYFKVIDGDDWVDTKALIKFVSLLKDTNSDLILTNHCEVYENKKEKINLVEGMKNGKVYTWDDDFDIKRVVLHTLTIKTELLKKNKVHITENCFYVDVEYVIWAAYLSKTITFFNIYLYMYRMGNANQSVNKKNMLKNVRMQETVSYKLVDLYDKFVSSHLMNSKKEETIFNTFKRSIGSTMRTYLLENSNIAKRNIKGFDNNIKNISNVAYQRLNSDKFIAITRKWNYSLVPLLKVAYGIWVKKYE</sequence>
<accession>A0A1Y3UDL7</accession>
<dbReference type="Proteomes" id="UP000195868">
    <property type="component" value="Unassembled WGS sequence"/>
</dbReference>
<dbReference type="InterPro" id="IPR029044">
    <property type="entry name" value="Nucleotide-diphossugar_trans"/>
</dbReference>
<dbReference type="RefSeq" id="WP_087215357.1">
    <property type="nucleotide sequence ID" value="NZ_NFHN01000026.1"/>
</dbReference>
<evidence type="ECO:0000313" key="3">
    <source>
        <dbReference type="Proteomes" id="UP000195868"/>
    </source>
</evidence>
<dbReference type="PANTHER" id="PTHR22916:SF3">
    <property type="entry name" value="UDP-GLCNAC:BETAGAL BETA-1,3-N-ACETYLGLUCOSAMINYLTRANSFERASE-LIKE PROTEIN 1"/>
    <property type="match status" value="1"/>
</dbReference>
<dbReference type="Pfam" id="PF00535">
    <property type="entry name" value="Glycos_transf_2"/>
    <property type="match status" value="1"/>
</dbReference>
<proteinExistence type="predicted"/>
<dbReference type="GO" id="GO:0016758">
    <property type="term" value="F:hexosyltransferase activity"/>
    <property type="evidence" value="ECO:0007669"/>
    <property type="project" value="UniProtKB-ARBA"/>
</dbReference>
<reference evidence="3" key="1">
    <citation type="submission" date="2017-04" db="EMBL/GenBank/DDBJ databases">
        <title>Function of individual gut microbiota members based on whole genome sequencing of pure cultures obtained from chicken caecum.</title>
        <authorList>
            <person name="Medvecky M."/>
            <person name="Cejkova D."/>
            <person name="Polansky O."/>
            <person name="Karasova D."/>
            <person name="Kubasova T."/>
            <person name="Cizek A."/>
            <person name="Rychlik I."/>
        </authorList>
    </citation>
    <scope>NUCLEOTIDE SEQUENCE [LARGE SCALE GENOMIC DNA]</scope>
    <source>
        <strain evidence="3">An71</strain>
    </source>
</reference>
<evidence type="ECO:0000259" key="1">
    <source>
        <dbReference type="Pfam" id="PF00535"/>
    </source>
</evidence>
<name>A0A1Y3UDL7_LIMRT</name>